<dbReference type="GO" id="GO:0006357">
    <property type="term" value="P:regulation of transcription by RNA polymerase II"/>
    <property type="evidence" value="ECO:0007669"/>
    <property type="project" value="TreeGrafter"/>
</dbReference>
<reference evidence="9" key="1">
    <citation type="submission" date="2021-03" db="EMBL/GenBank/DDBJ databases">
        <title>Comparative genomics and phylogenomic investigation of the class Geoglossomycetes provide insights into ecological specialization and systematics.</title>
        <authorList>
            <person name="Melie T."/>
            <person name="Pirro S."/>
            <person name="Miller A.N."/>
            <person name="Quandt A."/>
        </authorList>
    </citation>
    <scope>NUCLEOTIDE SEQUENCE</scope>
    <source>
        <strain evidence="9">GBOQ0MN5Z8</strain>
    </source>
</reference>
<evidence type="ECO:0000256" key="2">
    <source>
        <dbReference type="ARBA" id="ARBA00023125"/>
    </source>
</evidence>
<dbReference type="Gene3D" id="1.10.10.60">
    <property type="entry name" value="Homeodomain-like"/>
    <property type="match status" value="1"/>
</dbReference>
<feature type="compositionally biased region" description="Basic and acidic residues" evidence="7">
    <location>
        <begin position="539"/>
        <end position="550"/>
    </location>
</feature>
<feature type="region of interest" description="Disordered" evidence="7">
    <location>
        <begin position="27"/>
        <end position="170"/>
    </location>
</feature>
<feature type="compositionally biased region" description="Polar residues" evidence="7">
    <location>
        <begin position="439"/>
        <end position="449"/>
    </location>
</feature>
<feature type="region of interest" description="Disordered" evidence="7">
    <location>
        <begin position="436"/>
        <end position="461"/>
    </location>
</feature>
<sequence length="561" mass="61490">MSEYAASPGTGASRWRSHHLGAANSAVLVSGQTAGPGPYGRFERKDEVTESVYRPGPLRSDYENPTEDLGGLDQPEPYRSTDFRGSVYNSNDYSKWSISAGAPRSGSISPKGPLSHSSGDSLTESPLSRPGHTIVVHSEDSEAMGINTADFDDDSEAHLSSDERRAEKRKMKRFRLTHNQTRFLMSEFARQPHPDAAHRERLAQEIPGLSPRQVQVWFQNRRAKLKRMSSEDRERMMRSRAVPEDFNIAQTLQSSYGRISSGSAPIYSPTSIGGNPVRSLTLDSLSPRTDEDALSPYFSTPPASNSDILSPMSYTGDRTFAGYQSTGPYSSPSRTSNPFRPNGAPELLNRSNTMPRLQLHDNKSRTPPEPLPAPLKSNTTYAPLEYGDYQLGAGGQSLHGIQYIEPPRSYSSSYLPGYSSMKFYTYEDADNYAQAYPSPASTQARSSLSGLPPIDLPPGYKQDQNQVALETRQMSGFQSDYQLPQLAAPPDTNSFNSSYQSRSTSDASQAAGQLTPLSMVGSSQGRSESDDITAQSSQHRTEFGHSRSESNSHPPAFAPPQ</sequence>
<dbReference type="GO" id="GO:0000978">
    <property type="term" value="F:RNA polymerase II cis-regulatory region sequence-specific DNA binding"/>
    <property type="evidence" value="ECO:0007669"/>
    <property type="project" value="TreeGrafter"/>
</dbReference>
<evidence type="ECO:0000313" key="9">
    <source>
        <dbReference type="EMBL" id="KAH0542176.1"/>
    </source>
</evidence>
<accession>A0A9P8I7R1</accession>
<gene>
    <name evidence="9" type="ORF">FGG08_003397</name>
</gene>
<evidence type="ECO:0000256" key="1">
    <source>
        <dbReference type="ARBA" id="ARBA00004123"/>
    </source>
</evidence>
<keyword evidence="10" id="KW-1185">Reference proteome</keyword>
<dbReference type="SMART" id="SM00389">
    <property type="entry name" value="HOX"/>
    <property type="match status" value="1"/>
</dbReference>
<dbReference type="CDD" id="cd00086">
    <property type="entry name" value="homeodomain"/>
    <property type="match status" value="1"/>
</dbReference>
<feature type="compositionally biased region" description="Polar residues" evidence="7">
    <location>
        <begin position="297"/>
        <end position="308"/>
    </location>
</feature>
<proteinExistence type="predicted"/>
<evidence type="ECO:0000256" key="4">
    <source>
        <dbReference type="ARBA" id="ARBA00023242"/>
    </source>
</evidence>
<feature type="compositionally biased region" description="Polar residues" evidence="7">
    <location>
        <begin position="115"/>
        <end position="126"/>
    </location>
</feature>
<dbReference type="PROSITE" id="PS50071">
    <property type="entry name" value="HOMEOBOX_2"/>
    <property type="match status" value="1"/>
</dbReference>
<evidence type="ECO:0000259" key="8">
    <source>
        <dbReference type="PROSITE" id="PS50071"/>
    </source>
</evidence>
<feature type="region of interest" description="Disordered" evidence="7">
    <location>
        <begin position="267"/>
        <end position="379"/>
    </location>
</feature>
<dbReference type="InterPro" id="IPR009057">
    <property type="entry name" value="Homeodomain-like_sf"/>
</dbReference>
<feature type="domain" description="Homeobox" evidence="8">
    <location>
        <begin position="167"/>
        <end position="228"/>
    </location>
</feature>
<protein>
    <recommendedName>
        <fullName evidence="8">Homeobox domain-containing protein</fullName>
    </recommendedName>
</protein>
<keyword evidence="2 5" id="KW-0238">DNA-binding</keyword>
<dbReference type="InterPro" id="IPR001356">
    <property type="entry name" value="HD"/>
</dbReference>
<keyword evidence="3 5" id="KW-0371">Homeobox</keyword>
<dbReference type="Proteomes" id="UP000698800">
    <property type="component" value="Unassembled WGS sequence"/>
</dbReference>
<dbReference type="EMBL" id="JAGHQL010000059">
    <property type="protein sequence ID" value="KAH0542176.1"/>
    <property type="molecule type" value="Genomic_DNA"/>
</dbReference>
<dbReference type="SUPFAM" id="SSF46689">
    <property type="entry name" value="Homeodomain-like"/>
    <property type="match status" value="1"/>
</dbReference>
<keyword evidence="4 5" id="KW-0539">Nucleus</keyword>
<feature type="compositionally biased region" description="Basic and acidic residues" evidence="7">
    <location>
        <begin position="156"/>
        <end position="166"/>
    </location>
</feature>
<feature type="compositionally biased region" description="Polar residues" evidence="7">
    <location>
        <begin position="322"/>
        <end position="339"/>
    </location>
</feature>
<name>A0A9P8I7R1_9PEZI</name>
<comment type="caution">
    <text evidence="9">The sequence shown here is derived from an EMBL/GenBank/DDBJ whole genome shotgun (WGS) entry which is preliminary data.</text>
</comment>
<feature type="compositionally biased region" description="Polar residues" evidence="7">
    <location>
        <begin position="87"/>
        <end position="97"/>
    </location>
</feature>
<dbReference type="OrthoDB" id="6159439at2759"/>
<dbReference type="GO" id="GO:0030154">
    <property type="term" value="P:cell differentiation"/>
    <property type="evidence" value="ECO:0007669"/>
    <property type="project" value="TreeGrafter"/>
</dbReference>
<dbReference type="PANTHER" id="PTHR24324:SF5">
    <property type="entry name" value="HEMATOPOIETICALLY-EXPRESSED HOMEOBOX PROTEIN HHEX"/>
    <property type="match status" value="1"/>
</dbReference>
<dbReference type="GO" id="GO:0005634">
    <property type="term" value="C:nucleus"/>
    <property type="evidence" value="ECO:0007669"/>
    <property type="project" value="UniProtKB-SubCell"/>
</dbReference>
<dbReference type="Pfam" id="PF00046">
    <property type="entry name" value="Homeodomain"/>
    <property type="match status" value="1"/>
</dbReference>
<dbReference type="AlphaFoldDB" id="A0A9P8I7R1"/>
<feature type="compositionally biased region" description="Polar residues" evidence="7">
    <location>
        <begin position="491"/>
        <end position="538"/>
    </location>
</feature>
<evidence type="ECO:0000256" key="5">
    <source>
        <dbReference type="PROSITE-ProRule" id="PRU00108"/>
    </source>
</evidence>
<organism evidence="9 10">
    <name type="scientific">Glutinoglossum americanum</name>
    <dbReference type="NCBI Taxonomy" id="1670608"/>
    <lineage>
        <taxon>Eukaryota</taxon>
        <taxon>Fungi</taxon>
        <taxon>Dikarya</taxon>
        <taxon>Ascomycota</taxon>
        <taxon>Pezizomycotina</taxon>
        <taxon>Geoglossomycetes</taxon>
        <taxon>Geoglossales</taxon>
        <taxon>Geoglossaceae</taxon>
        <taxon>Glutinoglossum</taxon>
    </lineage>
</organism>
<feature type="region of interest" description="Disordered" evidence="7">
    <location>
        <begin position="483"/>
        <end position="561"/>
    </location>
</feature>
<dbReference type="InterPro" id="IPR051000">
    <property type="entry name" value="Homeobox_DNA-bind_prot"/>
</dbReference>
<comment type="subcellular location">
    <subcellularLocation>
        <location evidence="1 5 6">Nucleus</location>
    </subcellularLocation>
</comment>
<feature type="DNA-binding region" description="Homeobox" evidence="5">
    <location>
        <begin position="169"/>
        <end position="229"/>
    </location>
</feature>
<evidence type="ECO:0000256" key="6">
    <source>
        <dbReference type="RuleBase" id="RU000682"/>
    </source>
</evidence>
<evidence type="ECO:0000256" key="7">
    <source>
        <dbReference type="SAM" id="MobiDB-lite"/>
    </source>
</evidence>
<evidence type="ECO:0000256" key="3">
    <source>
        <dbReference type="ARBA" id="ARBA00023155"/>
    </source>
</evidence>
<evidence type="ECO:0000313" key="10">
    <source>
        <dbReference type="Proteomes" id="UP000698800"/>
    </source>
</evidence>
<dbReference type="PANTHER" id="PTHR24324">
    <property type="entry name" value="HOMEOBOX PROTEIN HHEX"/>
    <property type="match status" value="1"/>
</dbReference>